<dbReference type="GO" id="GO:0016987">
    <property type="term" value="F:sigma factor activity"/>
    <property type="evidence" value="ECO:0007669"/>
    <property type="project" value="UniProtKB-KW"/>
</dbReference>
<dbReference type="Gene3D" id="1.10.10.10">
    <property type="entry name" value="Winged helix-like DNA-binding domain superfamily/Winged helix DNA-binding domain"/>
    <property type="match status" value="2"/>
</dbReference>
<organism evidence="6 7">
    <name type="scientific">Fraserbacteria sp. (strain RBG_16_55_9)</name>
    <dbReference type="NCBI Taxonomy" id="1817864"/>
    <lineage>
        <taxon>Bacteria</taxon>
        <taxon>Candidatus Fraseribacteriota</taxon>
    </lineage>
</organism>
<dbReference type="FunFam" id="1.10.601.10:FF:000001">
    <property type="entry name" value="RNA polymerase sigma factor SigA"/>
    <property type="match status" value="1"/>
</dbReference>
<keyword evidence="3" id="KW-0238">DNA-binding</keyword>
<keyword evidence="2" id="KW-0731">Sigma factor</keyword>
<dbReference type="InterPro" id="IPR009042">
    <property type="entry name" value="RNA_pol_sigma70_r1_2"/>
</dbReference>
<sequence>MKANKRMAAVDTVDIDEALQEDEVPETAPLISDQEEGVMEDEELEANASEDLVKLYLQEIGRVPLLTREEEVKLAKRVARGEEKARQQLALANLRLVVSIAKRHKGSGLPLLDLIQEGNIGLMKAIEKFDYTKGYKFSTYATWWIRQAITRAIADKARTIRIPTHMLELMRKIYKAEEEYVQNHGTPPTSEELAKMLRIPHEEIQRARKITPYTRSFEEPVGDEEESVLGDFIWAEESSALRKALQELSVEELYEALGELTDRERRIIELRFGLGDSRQPMTLEKVGEQFDLSRERIRQIEKETLEKLAHGPLRKRLEQFESLIQEEDIQLS</sequence>
<dbReference type="PANTHER" id="PTHR30603:SF47">
    <property type="entry name" value="RNA POLYMERASE SIGMA FACTOR SIGD, CHLOROPLASTIC"/>
    <property type="match status" value="1"/>
</dbReference>
<evidence type="ECO:0000256" key="3">
    <source>
        <dbReference type="ARBA" id="ARBA00023125"/>
    </source>
</evidence>
<dbReference type="PROSITE" id="PS00715">
    <property type="entry name" value="SIGMA70_1"/>
    <property type="match status" value="1"/>
</dbReference>
<dbReference type="Pfam" id="PF04539">
    <property type="entry name" value="Sigma70_r3"/>
    <property type="match status" value="1"/>
</dbReference>
<dbReference type="InterPro" id="IPR050239">
    <property type="entry name" value="Sigma-70_RNA_pol_init_factors"/>
</dbReference>
<dbReference type="InterPro" id="IPR013324">
    <property type="entry name" value="RNA_pol_sigma_r3/r4-like"/>
</dbReference>
<dbReference type="GO" id="GO:0006352">
    <property type="term" value="P:DNA-templated transcription initiation"/>
    <property type="evidence" value="ECO:0007669"/>
    <property type="project" value="InterPro"/>
</dbReference>
<dbReference type="InterPro" id="IPR013325">
    <property type="entry name" value="RNA_pol_sigma_r2"/>
</dbReference>
<dbReference type="PRINTS" id="PR00046">
    <property type="entry name" value="SIGMA70FCT"/>
</dbReference>
<dbReference type="SUPFAM" id="SSF88946">
    <property type="entry name" value="Sigma2 domain of RNA polymerase sigma factors"/>
    <property type="match status" value="1"/>
</dbReference>
<dbReference type="InterPro" id="IPR000943">
    <property type="entry name" value="RNA_pol_sigma70"/>
</dbReference>
<dbReference type="EMBL" id="MFGX01000116">
    <property type="protein sequence ID" value="OGF53126.1"/>
    <property type="molecule type" value="Genomic_DNA"/>
</dbReference>
<dbReference type="Gene3D" id="1.10.601.10">
    <property type="entry name" value="RNA Polymerase Primary Sigma Factor"/>
    <property type="match status" value="2"/>
</dbReference>
<name>A0A1F5UPP1_FRAXR</name>
<dbReference type="InterPro" id="IPR014284">
    <property type="entry name" value="RNA_pol_sigma-70_dom"/>
</dbReference>
<dbReference type="Pfam" id="PF04545">
    <property type="entry name" value="Sigma70_r4"/>
    <property type="match status" value="1"/>
</dbReference>
<dbReference type="NCBIfam" id="TIGR02937">
    <property type="entry name" value="sigma70-ECF"/>
    <property type="match status" value="1"/>
</dbReference>
<keyword evidence="1" id="KW-0805">Transcription regulation</keyword>
<gene>
    <name evidence="6" type="ORF">A2Z21_05000</name>
</gene>
<dbReference type="Proteomes" id="UP000179157">
    <property type="component" value="Unassembled WGS sequence"/>
</dbReference>
<dbReference type="Pfam" id="PF00140">
    <property type="entry name" value="Sigma70_r1_2"/>
    <property type="match status" value="1"/>
</dbReference>
<dbReference type="AlphaFoldDB" id="A0A1F5UPP1"/>
<evidence type="ECO:0000259" key="5">
    <source>
        <dbReference type="PROSITE" id="PS00715"/>
    </source>
</evidence>
<dbReference type="STRING" id="1817864.A2Z21_05000"/>
<evidence type="ECO:0000313" key="7">
    <source>
        <dbReference type="Proteomes" id="UP000179157"/>
    </source>
</evidence>
<protein>
    <recommendedName>
        <fullName evidence="5">RNA polymerase sigma-70 domain-containing protein</fullName>
    </recommendedName>
</protein>
<accession>A0A1F5UPP1</accession>
<dbReference type="InterPro" id="IPR007630">
    <property type="entry name" value="RNA_pol_sigma70_r4"/>
</dbReference>
<comment type="caution">
    <text evidence="6">The sequence shown here is derived from an EMBL/GenBank/DDBJ whole genome shotgun (WGS) entry which is preliminary data.</text>
</comment>
<dbReference type="InterPro" id="IPR036388">
    <property type="entry name" value="WH-like_DNA-bd_sf"/>
</dbReference>
<dbReference type="PANTHER" id="PTHR30603">
    <property type="entry name" value="RNA POLYMERASE SIGMA FACTOR RPO"/>
    <property type="match status" value="1"/>
</dbReference>
<dbReference type="SUPFAM" id="SSF88659">
    <property type="entry name" value="Sigma3 and sigma4 domains of RNA polymerase sigma factors"/>
    <property type="match status" value="2"/>
</dbReference>
<feature type="domain" description="RNA polymerase sigma-70" evidence="5">
    <location>
        <begin position="113"/>
        <end position="126"/>
    </location>
</feature>
<dbReference type="InterPro" id="IPR007624">
    <property type="entry name" value="RNA_pol_sigma70_r3"/>
</dbReference>
<evidence type="ECO:0000256" key="2">
    <source>
        <dbReference type="ARBA" id="ARBA00023082"/>
    </source>
</evidence>
<dbReference type="CDD" id="cd06171">
    <property type="entry name" value="Sigma70_r4"/>
    <property type="match status" value="1"/>
</dbReference>
<evidence type="ECO:0000256" key="1">
    <source>
        <dbReference type="ARBA" id="ARBA00023015"/>
    </source>
</evidence>
<evidence type="ECO:0000256" key="4">
    <source>
        <dbReference type="ARBA" id="ARBA00023163"/>
    </source>
</evidence>
<reference evidence="6 7" key="1">
    <citation type="journal article" date="2016" name="Nat. Commun.">
        <title>Thousands of microbial genomes shed light on interconnected biogeochemical processes in an aquifer system.</title>
        <authorList>
            <person name="Anantharaman K."/>
            <person name="Brown C.T."/>
            <person name="Hug L.A."/>
            <person name="Sharon I."/>
            <person name="Castelle C.J."/>
            <person name="Probst A.J."/>
            <person name="Thomas B.C."/>
            <person name="Singh A."/>
            <person name="Wilkins M.J."/>
            <person name="Karaoz U."/>
            <person name="Brodie E.L."/>
            <person name="Williams K.H."/>
            <person name="Hubbard S.S."/>
            <person name="Banfield J.F."/>
        </authorList>
    </citation>
    <scope>NUCLEOTIDE SEQUENCE [LARGE SCALE GENOMIC DNA]</scope>
    <source>
        <strain evidence="7">RBG_16_55_9</strain>
    </source>
</reference>
<dbReference type="InterPro" id="IPR007627">
    <property type="entry name" value="RNA_pol_sigma70_r2"/>
</dbReference>
<dbReference type="Pfam" id="PF04542">
    <property type="entry name" value="Sigma70_r2"/>
    <property type="match status" value="1"/>
</dbReference>
<keyword evidence="4" id="KW-0804">Transcription</keyword>
<dbReference type="GO" id="GO:0003677">
    <property type="term" value="F:DNA binding"/>
    <property type="evidence" value="ECO:0007669"/>
    <property type="project" value="UniProtKB-KW"/>
</dbReference>
<proteinExistence type="predicted"/>
<evidence type="ECO:0000313" key="6">
    <source>
        <dbReference type="EMBL" id="OGF53126.1"/>
    </source>
</evidence>